<feature type="non-terminal residue" evidence="1">
    <location>
        <position position="1"/>
    </location>
</feature>
<organism evidence="1 2">
    <name type="scientific">Gigaspora margarita</name>
    <dbReference type="NCBI Taxonomy" id="4874"/>
    <lineage>
        <taxon>Eukaryota</taxon>
        <taxon>Fungi</taxon>
        <taxon>Fungi incertae sedis</taxon>
        <taxon>Mucoromycota</taxon>
        <taxon>Glomeromycotina</taxon>
        <taxon>Glomeromycetes</taxon>
        <taxon>Diversisporales</taxon>
        <taxon>Gigasporaceae</taxon>
        <taxon>Gigaspora</taxon>
    </lineage>
</organism>
<gene>
    <name evidence="1" type="ORF">GMARGA_LOCUS9316</name>
</gene>
<dbReference type="Proteomes" id="UP000789901">
    <property type="component" value="Unassembled WGS sequence"/>
</dbReference>
<keyword evidence="2" id="KW-1185">Reference proteome</keyword>
<sequence>LYEEPELVNEETISLLLLSEPPTKETQDTVLETDTVLKELIKDLTKDKQNTPL</sequence>
<proteinExistence type="predicted"/>
<evidence type="ECO:0000313" key="2">
    <source>
        <dbReference type="Proteomes" id="UP000789901"/>
    </source>
</evidence>
<reference evidence="1 2" key="1">
    <citation type="submission" date="2021-06" db="EMBL/GenBank/DDBJ databases">
        <authorList>
            <person name="Kallberg Y."/>
            <person name="Tangrot J."/>
            <person name="Rosling A."/>
        </authorList>
    </citation>
    <scope>NUCLEOTIDE SEQUENCE [LARGE SCALE GENOMIC DNA]</scope>
    <source>
        <strain evidence="1 2">120-4 pot B 10/14</strain>
    </source>
</reference>
<name>A0ABN7UQD8_GIGMA</name>
<comment type="caution">
    <text evidence="1">The sequence shown here is derived from an EMBL/GenBank/DDBJ whole genome shotgun (WGS) entry which is preliminary data.</text>
</comment>
<accession>A0ABN7UQD8</accession>
<evidence type="ECO:0000313" key="1">
    <source>
        <dbReference type="EMBL" id="CAG8650279.1"/>
    </source>
</evidence>
<protein>
    <submittedName>
        <fullName evidence="1">36988_t:CDS:1</fullName>
    </submittedName>
</protein>
<dbReference type="EMBL" id="CAJVQB010004972">
    <property type="protein sequence ID" value="CAG8650279.1"/>
    <property type="molecule type" value="Genomic_DNA"/>
</dbReference>